<dbReference type="EMBL" id="CAJJDN010000138">
    <property type="protein sequence ID" value="CAD8122341.1"/>
    <property type="molecule type" value="Genomic_DNA"/>
</dbReference>
<evidence type="ECO:0000313" key="6">
    <source>
        <dbReference type="EMBL" id="CAD8122341.1"/>
    </source>
</evidence>
<evidence type="ECO:0000313" key="7">
    <source>
        <dbReference type="Proteomes" id="UP000692954"/>
    </source>
</evidence>
<dbReference type="PROSITE" id="PS01357">
    <property type="entry name" value="ZF_ZZ_1"/>
    <property type="match status" value="1"/>
</dbReference>
<dbReference type="InterPro" id="IPR052260">
    <property type="entry name" value="Autophagy_Rcpt_SigReg"/>
</dbReference>
<dbReference type="PANTHER" id="PTHR15090:SF8">
    <property type="entry name" value="ZZ-TYPE ZINC FINGER-CONTAINING PROTEIN"/>
    <property type="match status" value="1"/>
</dbReference>
<keyword evidence="2 4" id="KW-0863">Zinc-finger</keyword>
<organism evidence="6 7">
    <name type="scientific">Paramecium sonneborni</name>
    <dbReference type="NCBI Taxonomy" id="65129"/>
    <lineage>
        <taxon>Eukaryota</taxon>
        <taxon>Sar</taxon>
        <taxon>Alveolata</taxon>
        <taxon>Ciliophora</taxon>
        <taxon>Intramacronucleata</taxon>
        <taxon>Oligohymenophorea</taxon>
        <taxon>Peniculida</taxon>
        <taxon>Parameciidae</taxon>
        <taxon>Paramecium</taxon>
    </lineage>
</organism>
<evidence type="ECO:0000256" key="2">
    <source>
        <dbReference type="ARBA" id="ARBA00022771"/>
    </source>
</evidence>
<keyword evidence="3" id="KW-0862">Zinc</keyword>
<dbReference type="CDD" id="cd02340">
    <property type="entry name" value="ZZ_NBR1_like"/>
    <property type="match status" value="1"/>
</dbReference>
<evidence type="ECO:0000256" key="3">
    <source>
        <dbReference type="ARBA" id="ARBA00022833"/>
    </source>
</evidence>
<dbReference type="PANTHER" id="PTHR15090">
    <property type="entry name" value="SEQUESTOSOME 1-RELATED"/>
    <property type="match status" value="1"/>
</dbReference>
<dbReference type="InterPro" id="IPR000270">
    <property type="entry name" value="PB1_dom"/>
</dbReference>
<dbReference type="Pfam" id="PF00569">
    <property type="entry name" value="ZZ"/>
    <property type="match status" value="1"/>
</dbReference>
<accession>A0A8S1R2N3</accession>
<dbReference type="AlphaFoldDB" id="A0A8S1R2N3"/>
<evidence type="ECO:0000256" key="4">
    <source>
        <dbReference type="PROSITE-ProRule" id="PRU00228"/>
    </source>
</evidence>
<feature type="domain" description="ZZ-type" evidence="5">
    <location>
        <begin position="155"/>
        <end position="205"/>
    </location>
</feature>
<keyword evidence="1" id="KW-0479">Metal-binding</keyword>
<dbReference type="Pfam" id="PF00564">
    <property type="entry name" value="PB1"/>
    <property type="match status" value="1"/>
</dbReference>
<evidence type="ECO:0000256" key="1">
    <source>
        <dbReference type="ARBA" id="ARBA00022723"/>
    </source>
</evidence>
<keyword evidence="7" id="KW-1185">Reference proteome</keyword>
<gene>
    <name evidence="6" type="ORF">PSON_ATCC_30995.1.T1380011</name>
</gene>
<dbReference type="FunFam" id="3.30.60.90:FF:000016">
    <property type="entry name" value="Refractory to sigma P"/>
    <property type="match status" value="1"/>
</dbReference>
<comment type="caution">
    <text evidence="6">The sequence shown here is derived from an EMBL/GenBank/DDBJ whole genome shotgun (WGS) entry which is preliminary data.</text>
</comment>
<dbReference type="GO" id="GO:0008270">
    <property type="term" value="F:zinc ion binding"/>
    <property type="evidence" value="ECO:0007669"/>
    <property type="project" value="UniProtKB-KW"/>
</dbReference>
<protein>
    <recommendedName>
        <fullName evidence="5">ZZ-type domain-containing protein</fullName>
    </recommendedName>
</protein>
<evidence type="ECO:0000259" key="5">
    <source>
        <dbReference type="PROSITE" id="PS50135"/>
    </source>
</evidence>
<dbReference type="Proteomes" id="UP000692954">
    <property type="component" value="Unassembled WGS sequence"/>
</dbReference>
<sequence>MQLQVKCQEQSWTFRRALNELTMKKIVQRLPNRITNLPNQFTLQYEDLDGDMIDVTCDADLQTIRECQFDKKIVTLYVQEVQQGGFKKEQVCHRRENRKEHIKQIVNQRVMELIPEITKQVKLSMTTDDIQKKIENLSIDNTTVSEVKEVKQVLHERVSCDGCEMFPILGIRYKCAVCKDFDLCEKCEELGNHEHAMLKIRKPEQAPSIIVTAIGDKSDLPQGNILRNQINQLIQQMQLNSVPETINQSINFPLSSQLLKSEQIQTVQQSVQVPQFSQIIEQEQVQETCLNQSTNPITVELCELLGVRPEVAENLIEMFPNQNAKEIMEIVGDDIEYLNSLQRSTI</sequence>
<proteinExistence type="predicted"/>
<name>A0A8S1R2N3_9CILI</name>
<dbReference type="OrthoDB" id="313562at2759"/>
<dbReference type="PROSITE" id="PS50135">
    <property type="entry name" value="ZF_ZZ_2"/>
    <property type="match status" value="1"/>
</dbReference>
<reference evidence="6" key="1">
    <citation type="submission" date="2021-01" db="EMBL/GenBank/DDBJ databases">
        <authorList>
            <consortium name="Genoscope - CEA"/>
            <person name="William W."/>
        </authorList>
    </citation>
    <scope>NUCLEOTIDE SEQUENCE</scope>
</reference>
<dbReference type="InterPro" id="IPR000433">
    <property type="entry name" value="Znf_ZZ"/>
</dbReference>
<dbReference type="SMART" id="SM00291">
    <property type="entry name" value="ZnF_ZZ"/>
    <property type="match status" value="1"/>
</dbReference>